<dbReference type="SUPFAM" id="SSF55874">
    <property type="entry name" value="ATPase domain of HSP90 chaperone/DNA topoisomerase II/histidine kinase"/>
    <property type="match status" value="1"/>
</dbReference>
<evidence type="ECO:0000256" key="2">
    <source>
        <dbReference type="ARBA" id="ARBA00012438"/>
    </source>
</evidence>
<evidence type="ECO:0000256" key="12">
    <source>
        <dbReference type="SAM" id="Coils"/>
    </source>
</evidence>
<dbReference type="GO" id="GO:0006935">
    <property type="term" value="P:chemotaxis"/>
    <property type="evidence" value="ECO:0007669"/>
    <property type="project" value="InterPro"/>
</dbReference>
<name>A0A6S6S5Y8_9GAMM</name>
<dbReference type="EC" id="2.7.13.3" evidence="2"/>
<protein>
    <recommendedName>
        <fullName evidence="3">Chemotaxis protein CheA</fullName>
        <ecNumber evidence="2">2.7.13.3</ecNumber>
    </recommendedName>
</protein>
<evidence type="ECO:0000256" key="6">
    <source>
        <dbReference type="ARBA" id="ARBA00022741"/>
    </source>
</evidence>
<evidence type="ECO:0000259" key="16">
    <source>
        <dbReference type="PROSITE" id="PS50894"/>
    </source>
</evidence>
<dbReference type="Pfam" id="PF01584">
    <property type="entry name" value="CheW"/>
    <property type="match status" value="1"/>
</dbReference>
<evidence type="ECO:0000256" key="8">
    <source>
        <dbReference type="ARBA" id="ARBA00023012"/>
    </source>
</evidence>
<dbReference type="InterPro" id="IPR005467">
    <property type="entry name" value="His_kinase_dom"/>
</dbReference>
<evidence type="ECO:0000259" key="14">
    <source>
        <dbReference type="PROSITE" id="PS50110"/>
    </source>
</evidence>
<dbReference type="SUPFAM" id="SSF47226">
    <property type="entry name" value="Histidine-containing phosphotransfer domain, HPT domain"/>
    <property type="match status" value="1"/>
</dbReference>
<dbReference type="PRINTS" id="PR00344">
    <property type="entry name" value="BCTRLSENSOR"/>
</dbReference>
<dbReference type="FunFam" id="3.30.565.10:FF:000016">
    <property type="entry name" value="Chemotaxis protein CheA, putative"/>
    <property type="match status" value="1"/>
</dbReference>
<dbReference type="PROSITE" id="PS50851">
    <property type="entry name" value="CHEW"/>
    <property type="match status" value="1"/>
</dbReference>
<dbReference type="PANTHER" id="PTHR43395:SF10">
    <property type="entry name" value="CHEMOTAXIS PROTEIN CHEA"/>
    <property type="match status" value="1"/>
</dbReference>
<dbReference type="SUPFAM" id="SSF50341">
    <property type="entry name" value="CheW-like"/>
    <property type="match status" value="1"/>
</dbReference>
<feature type="coiled-coil region" evidence="12">
    <location>
        <begin position="373"/>
        <end position="400"/>
    </location>
</feature>
<evidence type="ECO:0000256" key="7">
    <source>
        <dbReference type="ARBA" id="ARBA00022777"/>
    </source>
</evidence>
<evidence type="ECO:0000256" key="5">
    <source>
        <dbReference type="ARBA" id="ARBA00022679"/>
    </source>
</evidence>
<evidence type="ECO:0000256" key="10">
    <source>
        <dbReference type="PROSITE-ProRule" id="PRU00110"/>
    </source>
</evidence>
<dbReference type="SMART" id="SM00448">
    <property type="entry name" value="REC"/>
    <property type="match status" value="1"/>
</dbReference>
<evidence type="ECO:0000256" key="11">
    <source>
        <dbReference type="PROSITE-ProRule" id="PRU00169"/>
    </source>
</evidence>
<dbReference type="Gene3D" id="3.40.50.2300">
    <property type="match status" value="1"/>
</dbReference>
<dbReference type="InterPro" id="IPR036890">
    <property type="entry name" value="HATPase_C_sf"/>
</dbReference>
<dbReference type="Gene3D" id="2.30.30.40">
    <property type="entry name" value="SH3 Domains"/>
    <property type="match status" value="1"/>
</dbReference>
<evidence type="ECO:0000256" key="1">
    <source>
        <dbReference type="ARBA" id="ARBA00000085"/>
    </source>
</evidence>
<dbReference type="InterPro" id="IPR003594">
    <property type="entry name" value="HATPase_dom"/>
</dbReference>
<dbReference type="PROSITE" id="PS50110">
    <property type="entry name" value="RESPONSE_REGULATORY"/>
    <property type="match status" value="1"/>
</dbReference>
<comment type="catalytic activity">
    <reaction evidence="1">
        <text>ATP + protein L-histidine = ADP + protein N-phospho-L-histidine.</text>
        <dbReference type="EC" id="2.7.13.3"/>
    </reaction>
</comment>
<dbReference type="Pfam" id="PF02518">
    <property type="entry name" value="HATPase_c"/>
    <property type="match status" value="1"/>
</dbReference>
<feature type="domain" description="Response regulatory" evidence="14">
    <location>
        <begin position="825"/>
        <end position="941"/>
    </location>
</feature>
<dbReference type="AlphaFoldDB" id="A0A6S6S5Y8"/>
<evidence type="ECO:0000259" key="15">
    <source>
        <dbReference type="PROSITE" id="PS50851"/>
    </source>
</evidence>
<evidence type="ECO:0000259" key="13">
    <source>
        <dbReference type="PROSITE" id="PS50109"/>
    </source>
</evidence>
<dbReference type="InterPro" id="IPR051315">
    <property type="entry name" value="Bact_Chemotaxis_CheA"/>
</dbReference>
<feature type="domain" description="Histidine kinase" evidence="13">
    <location>
        <begin position="418"/>
        <end position="666"/>
    </location>
</feature>
<dbReference type="InterPro" id="IPR008207">
    <property type="entry name" value="Sig_transdc_His_kin_Hpt_dom"/>
</dbReference>
<dbReference type="PANTHER" id="PTHR43395">
    <property type="entry name" value="SENSOR HISTIDINE KINASE CHEA"/>
    <property type="match status" value="1"/>
</dbReference>
<dbReference type="InterPro" id="IPR036641">
    <property type="entry name" value="HPT_dom_sf"/>
</dbReference>
<feature type="domain" description="HPt" evidence="16">
    <location>
        <begin position="157"/>
        <end position="261"/>
    </location>
</feature>
<organism evidence="17">
    <name type="scientific">uncultured Thiotrichaceae bacterium</name>
    <dbReference type="NCBI Taxonomy" id="298394"/>
    <lineage>
        <taxon>Bacteria</taxon>
        <taxon>Pseudomonadati</taxon>
        <taxon>Pseudomonadota</taxon>
        <taxon>Gammaproteobacteria</taxon>
        <taxon>Thiotrichales</taxon>
        <taxon>Thiotrichaceae</taxon>
        <taxon>environmental samples</taxon>
    </lineage>
</organism>
<dbReference type="EMBL" id="CACVAT010000003">
    <property type="protein sequence ID" value="CAA6799714.1"/>
    <property type="molecule type" value="Genomic_DNA"/>
</dbReference>
<keyword evidence="12" id="KW-0175">Coiled coil</keyword>
<keyword evidence="8" id="KW-0902">Two-component regulatory system</keyword>
<comment type="function">
    <text evidence="9">Involved in the transmission of sensory signals from the chemoreceptors to the flagellar motors. CheA is autophosphorylated; it can transfer its phosphate group to either CheB or CheY.</text>
</comment>
<keyword evidence="7 17" id="KW-0418">Kinase</keyword>
<dbReference type="Gene3D" id="3.30.565.10">
    <property type="entry name" value="Histidine kinase-like ATPase, C-terminal domain"/>
    <property type="match status" value="1"/>
</dbReference>
<gene>
    <name evidence="17" type="ORF">HELGO_WM27636</name>
</gene>
<dbReference type="InterPro" id="IPR036061">
    <property type="entry name" value="CheW-like_dom_sf"/>
</dbReference>
<proteinExistence type="predicted"/>
<dbReference type="CDD" id="cd00088">
    <property type="entry name" value="HPT"/>
    <property type="match status" value="1"/>
</dbReference>
<evidence type="ECO:0000313" key="17">
    <source>
        <dbReference type="EMBL" id="CAA6799714.1"/>
    </source>
</evidence>
<feature type="modified residue" description="Phosphohistidine" evidence="10">
    <location>
        <position position="204"/>
    </location>
</feature>
<dbReference type="PROSITE" id="PS50894">
    <property type="entry name" value="HPT"/>
    <property type="match status" value="1"/>
</dbReference>
<feature type="domain" description="CheW-like" evidence="15">
    <location>
        <begin position="668"/>
        <end position="803"/>
    </location>
</feature>
<keyword evidence="5 17" id="KW-0808">Transferase</keyword>
<dbReference type="InterPro" id="IPR004358">
    <property type="entry name" value="Sig_transdc_His_kin-like_C"/>
</dbReference>
<dbReference type="CDD" id="cd17546">
    <property type="entry name" value="REC_hyHK_CKI1_RcsC-like"/>
    <property type="match status" value="1"/>
</dbReference>
<evidence type="ECO:0000256" key="4">
    <source>
        <dbReference type="ARBA" id="ARBA00022553"/>
    </source>
</evidence>
<sequence>MNVAEEERQAFAEELEEVALQLSMQDPSLTLDQRVQQMGEEYERLAMTAEMFALPDMSNLVGWAGNSLQTSASEALLESGKYFSWLEMTALTFREPEEVSHLPMLIGELTDPLWPEPLSQEQLQSFLLSLRPKEEESADDGVVGDPADENDNPLSFSDDLHPELLDAYMQETPGHVSEAARLFRLIASGNSSPTERKQASRLAHTLKGSSSVVGVEPIASFTHGLEDLLDFSLSNMSVELSEVLESSADCLEALFDNLQSGVGLPDEYESLKQSLNDWGDRLADESGDEDLQLPDLKELTELPDFLRGDADDVEMIEADVAGEALAARQAPQSAVASARVHDDIVRSLLHLTGELITSSSQTAGVLQNTRKLSTQLYQQNEQIRQRLDELEGLVDQQKHVGASVVAPAVQLSSSDNGVVADELEIESYSDLYSTTSLLAESAADSRELAQELQTGIRKLTDELYQQQRVQRQLSDAVLGLRLAPVNSLVPRLERIVRETCRKTGKQAELVIEGQDLQVDTDILQGLTDPLLHLLRNAVDHGIETAEDRLATDKSEAGRINLTFSQAGSHITLVLEDDGAGIDAISIRDRAIERGLISADKELTEQQMLQLVLLPGFTTRDEVSEISGRGVGMDVVKSSIDQLRGALRLESALGQGVKVTVTLPQTLIATHALVVRSGGQLLAIPADSVEQLLYVSAEESIVDENGWRIETDRYQLPVMKLSDVLNWSSAQPVTDQSQTLLLIKSDQQTYALYVEETQPSRDIVIGSLAPWLSHIHSVQGASILADGTVAPVLDIQRLMYELEHGSLQLIDGELKEGFSISEVQKTVLVVDDSLSNRKSMRLMLEDMDYLVHTAVDGMDALKLMNDVNVDLILTDLEMPRMNGLELAQAVRIWPEKEHLPIVMVTSRSTQKHRELAATAGVDAYLTKPVQKALLEQEANKWLDTQMNKMGGDHG</sequence>
<dbReference type="SUPFAM" id="SSF52172">
    <property type="entry name" value="CheY-like"/>
    <property type="match status" value="1"/>
</dbReference>
<evidence type="ECO:0000256" key="9">
    <source>
        <dbReference type="ARBA" id="ARBA00035100"/>
    </source>
</evidence>
<dbReference type="Gene3D" id="1.20.120.160">
    <property type="entry name" value="HPT domain"/>
    <property type="match status" value="1"/>
</dbReference>
<dbReference type="InterPro" id="IPR001789">
    <property type="entry name" value="Sig_transdc_resp-reg_receiver"/>
</dbReference>
<dbReference type="InterPro" id="IPR011006">
    <property type="entry name" value="CheY-like_superfamily"/>
</dbReference>
<accession>A0A6S6S5Y8</accession>
<dbReference type="Pfam" id="PF01627">
    <property type="entry name" value="Hpt"/>
    <property type="match status" value="1"/>
</dbReference>
<dbReference type="PROSITE" id="PS50109">
    <property type="entry name" value="HIS_KIN"/>
    <property type="match status" value="1"/>
</dbReference>
<dbReference type="SMART" id="SM00387">
    <property type="entry name" value="HATPase_c"/>
    <property type="match status" value="1"/>
</dbReference>
<dbReference type="InterPro" id="IPR002545">
    <property type="entry name" value="CheW-lke_dom"/>
</dbReference>
<feature type="modified residue" description="4-aspartylphosphate" evidence="11">
    <location>
        <position position="874"/>
    </location>
</feature>
<reference evidence="17" key="1">
    <citation type="submission" date="2020-01" db="EMBL/GenBank/DDBJ databases">
        <authorList>
            <person name="Meier V. D."/>
            <person name="Meier V D."/>
        </authorList>
    </citation>
    <scope>NUCLEOTIDE SEQUENCE</scope>
    <source>
        <strain evidence="17">HLG_WM_MAG_09</strain>
    </source>
</reference>
<dbReference type="SMART" id="SM00260">
    <property type="entry name" value="CheW"/>
    <property type="match status" value="1"/>
</dbReference>
<keyword evidence="4 11" id="KW-0597">Phosphoprotein</keyword>
<dbReference type="GO" id="GO:0000155">
    <property type="term" value="F:phosphorelay sensor kinase activity"/>
    <property type="evidence" value="ECO:0007669"/>
    <property type="project" value="UniProtKB-ARBA"/>
</dbReference>
<dbReference type="SMART" id="SM00073">
    <property type="entry name" value="HPT"/>
    <property type="match status" value="1"/>
</dbReference>
<keyword evidence="6" id="KW-0547">Nucleotide-binding</keyword>
<evidence type="ECO:0000256" key="3">
    <source>
        <dbReference type="ARBA" id="ARBA00021495"/>
    </source>
</evidence>
<dbReference type="Pfam" id="PF00072">
    <property type="entry name" value="Response_reg"/>
    <property type="match status" value="1"/>
</dbReference>